<evidence type="ECO:0000313" key="4">
    <source>
        <dbReference type="Proteomes" id="UP000069940"/>
    </source>
</evidence>
<feature type="compositionally biased region" description="Low complexity" evidence="2">
    <location>
        <begin position="556"/>
        <end position="582"/>
    </location>
</feature>
<proteinExistence type="predicted"/>
<evidence type="ECO:0000256" key="1">
    <source>
        <dbReference type="SAM" id="Coils"/>
    </source>
</evidence>
<keyword evidence="1" id="KW-0175">Coiled coil</keyword>
<dbReference type="GeneID" id="109424641"/>
<feature type="coiled-coil region" evidence="1">
    <location>
        <begin position="141"/>
        <end position="168"/>
    </location>
</feature>
<feature type="region of interest" description="Disordered" evidence="2">
    <location>
        <begin position="553"/>
        <end position="592"/>
    </location>
</feature>
<feature type="compositionally biased region" description="Polar residues" evidence="2">
    <location>
        <begin position="14"/>
        <end position="23"/>
    </location>
</feature>
<feature type="coiled-coil region" evidence="1">
    <location>
        <begin position="629"/>
        <end position="680"/>
    </location>
</feature>
<dbReference type="RefSeq" id="XP_019555346.3">
    <property type="nucleotide sequence ID" value="XM_019699801.3"/>
</dbReference>
<feature type="compositionally biased region" description="Low complexity" evidence="2">
    <location>
        <begin position="87"/>
        <end position="98"/>
    </location>
</feature>
<name>A0ABM1XW57_AEDAL</name>
<evidence type="ECO:0000313" key="3">
    <source>
        <dbReference type="EnsemblMetazoa" id="AALFPA23_003419.P3783"/>
    </source>
</evidence>
<sequence>MSDELDHPMGDPDTSGSFPSENPSWHRLLTDGHNAACRGPESLFSDATTTQAQEEEEEDELLRVIQHGSIGNYDSGNFSFSESSNKGQQPVPSSPGGQQELHQRFVQLNTELYQAKTELLTYKYKWNEIRNEVELQWNKKCQRVVDEKVALQQEVDDLKQQLQAAVCTFGGNERGLEIYKLRSELDQIRIQLDCKDRANGILKEKIAELYCDKENLSLEARKLEKMLLEVRSELSSVKASEAWFRNELHVCQNINTNLREANLSFDNRLSLEKAHGERLKVELQQVIRSAEQVERKAIAEKSSLLARLETIEASSRLEKVSDLIAQEHVCKHNDAAEKIQSLLDLNKNHERENNHLRTNVELLRNTLSNQEALIQSYKNREADSRRQVTTLEADIRNLKDDKQRMAEQNTELHETIARNSFTKRDLDVSIGHLRAQLKVLSINFENTRRALGVKEFELGQLRQELVRINDHCRDLEDHRMELEQSLKVSESHARTMYEQLLENFHRIQSRNLDLELKLGQYAEHDEKFRKSEELVQRLRQEISDLQEKVVQDEEAGLNVSSSSSSAEGSTCASSSDSEGGSAKVCPKHGNPIPEDDTKELKILLKVIENEHRQKLKRYELNNRTLFKKVKEHSRARKVAEQQVEALEKDMSKMSSLKCEMAGLREKNMLLESDLEAMAGECHQLKGEKARLMVAMESNCLLKMDDDVWSAFKRIFADLRDKQVTDKENKRLKELLHISERKVDQLEQELRHALAVSEEKNAVIESLRLSNELQRLEADEIRSELTVKGIQLDDSARTIADLSAERGSMQSSLHEQQMNEQKLRKEVDFLLQQLQVRDVQLETAQERLRLFEESERILADSRQRFFDDLQALRDQILAERQEKQELRDEVAALRVGMVQLMEGSDKNFHSVSQPESVHLSSSASEGSAAVMGATAASATYDEQALKALVEDCTRQRSGSAIQPLQECVASLRSEMNRLNAVVRQNGAQRYNNHVVSLMEELQDATNGTYNAR</sequence>
<accession>A0ABM1XW57</accession>
<organism evidence="3 4">
    <name type="scientific">Aedes albopictus</name>
    <name type="common">Asian tiger mosquito</name>
    <name type="synonym">Stegomyia albopicta</name>
    <dbReference type="NCBI Taxonomy" id="7160"/>
    <lineage>
        <taxon>Eukaryota</taxon>
        <taxon>Metazoa</taxon>
        <taxon>Ecdysozoa</taxon>
        <taxon>Arthropoda</taxon>
        <taxon>Hexapoda</taxon>
        <taxon>Insecta</taxon>
        <taxon>Pterygota</taxon>
        <taxon>Neoptera</taxon>
        <taxon>Endopterygota</taxon>
        <taxon>Diptera</taxon>
        <taxon>Nematocera</taxon>
        <taxon>Culicoidea</taxon>
        <taxon>Culicidae</taxon>
        <taxon>Culicinae</taxon>
        <taxon>Aedini</taxon>
        <taxon>Aedes</taxon>
        <taxon>Stegomyia</taxon>
    </lineage>
</organism>
<feature type="coiled-coil region" evidence="1">
    <location>
        <begin position="728"/>
        <end position="755"/>
    </location>
</feature>
<feature type="coiled-coil region" evidence="1">
    <location>
        <begin position="206"/>
        <end position="233"/>
    </location>
</feature>
<feature type="coiled-coil region" evidence="1">
    <location>
        <begin position="332"/>
        <end position="415"/>
    </location>
</feature>
<evidence type="ECO:0000256" key="2">
    <source>
        <dbReference type="SAM" id="MobiDB-lite"/>
    </source>
</evidence>
<feature type="region of interest" description="Disordered" evidence="2">
    <location>
        <begin position="1"/>
        <end position="58"/>
    </location>
</feature>
<feature type="compositionally biased region" description="Basic and acidic residues" evidence="2">
    <location>
        <begin position="1"/>
        <end position="10"/>
    </location>
</feature>
<reference evidence="3" key="2">
    <citation type="submission" date="2025-05" db="UniProtKB">
        <authorList>
            <consortium name="EnsemblMetazoa"/>
        </authorList>
    </citation>
    <scope>IDENTIFICATION</scope>
    <source>
        <strain evidence="3">Foshan</strain>
    </source>
</reference>
<keyword evidence="4" id="KW-1185">Reference proteome</keyword>
<dbReference type="Proteomes" id="UP000069940">
    <property type="component" value="Unassembled WGS sequence"/>
</dbReference>
<reference evidence="4" key="1">
    <citation type="journal article" date="2015" name="Proc. Natl. Acad. Sci. U.S.A.">
        <title>Genome sequence of the Asian Tiger mosquito, Aedes albopictus, reveals insights into its biology, genetics, and evolution.</title>
        <authorList>
            <person name="Chen X.G."/>
            <person name="Jiang X."/>
            <person name="Gu J."/>
            <person name="Xu M."/>
            <person name="Wu Y."/>
            <person name="Deng Y."/>
            <person name="Zhang C."/>
            <person name="Bonizzoni M."/>
            <person name="Dermauw W."/>
            <person name="Vontas J."/>
            <person name="Armbruster P."/>
            <person name="Huang X."/>
            <person name="Yang Y."/>
            <person name="Zhang H."/>
            <person name="He W."/>
            <person name="Peng H."/>
            <person name="Liu Y."/>
            <person name="Wu K."/>
            <person name="Chen J."/>
            <person name="Lirakis M."/>
            <person name="Topalis P."/>
            <person name="Van Leeuwen T."/>
            <person name="Hall A.B."/>
            <person name="Jiang X."/>
            <person name="Thorpe C."/>
            <person name="Mueller R.L."/>
            <person name="Sun C."/>
            <person name="Waterhouse R.M."/>
            <person name="Yan G."/>
            <person name="Tu Z.J."/>
            <person name="Fang X."/>
            <person name="James A.A."/>
        </authorList>
    </citation>
    <scope>NUCLEOTIDE SEQUENCE [LARGE SCALE GENOMIC DNA]</scope>
    <source>
        <strain evidence="4">Foshan</strain>
    </source>
</reference>
<feature type="region of interest" description="Disordered" evidence="2">
    <location>
        <begin position="75"/>
        <end position="98"/>
    </location>
</feature>
<dbReference type="EnsemblMetazoa" id="AALFPA23_003419.R3783">
    <property type="protein sequence ID" value="AALFPA23_003419.P3783"/>
    <property type="gene ID" value="AALFPA23_003419"/>
</dbReference>
<feature type="compositionally biased region" description="Polar residues" evidence="2">
    <location>
        <begin position="75"/>
        <end position="86"/>
    </location>
</feature>
<protein>
    <submittedName>
        <fullName evidence="3">Uncharacterized protein</fullName>
    </submittedName>
</protein>